<feature type="domain" description="ORC1/DEAH AAA+ ATPase" evidence="1">
    <location>
        <begin position="34"/>
        <end position="164"/>
    </location>
</feature>
<evidence type="ECO:0000313" key="4">
    <source>
        <dbReference type="Proteomes" id="UP000234839"/>
    </source>
</evidence>
<organism evidence="2 5">
    <name type="scientific">Pseudomonas guariconensis</name>
    <dbReference type="NCBI Taxonomy" id="1288410"/>
    <lineage>
        <taxon>Bacteria</taxon>
        <taxon>Pseudomonadati</taxon>
        <taxon>Pseudomonadota</taxon>
        <taxon>Gammaproteobacteria</taxon>
        <taxon>Pseudomonadales</taxon>
        <taxon>Pseudomonadaceae</taxon>
        <taxon>Pseudomonas</taxon>
    </lineage>
</organism>
<reference evidence="4 5" key="1">
    <citation type="submission" date="2017-12" db="EMBL/GenBank/DDBJ databases">
        <title>Detection of the carbapenemase gene blaVIM-5 in members of the Pseudomonas putida group isolated from polluted Nigerian wetlands.</title>
        <authorList>
            <person name="Adelowo O."/>
            <person name="Vollmers J."/>
            <person name="Maeusezahl I."/>
            <person name="Kaster A.-K."/>
            <person name="Mueller J.A."/>
        </authorList>
    </citation>
    <scope>NUCLEOTIDE SEQUENCE [LARGE SCALE GENOMIC DNA]</scope>
    <source>
        <strain evidence="3 4">MR119</strain>
        <strain evidence="2 5">MR144</strain>
    </source>
</reference>
<evidence type="ECO:0000259" key="1">
    <source>
        <dbReference type="Pfam" id="PF13401"/>
    </source>
</evidence>
<keyword evidence="4" id="KW-1185">Reference proteome</keyword>
<dbReference type="Proteomes" id="UP000234839">
    <property type="component" value="Unassembled WGS sequence"/>
</dbReference>
<dbReference type="EMBL" id="PJCQ01000027">
    <property type="protein sequence ID" value="PLV14725.1"/>
    <property type="molecule type" value="Genomic_DNA"/>
</dbReference>
<dbReference type="AlphaFoldDB" id="A0AAX0VQY4"/>
<evidence type="ECO:0000313" key="5">
    <source>
        <dbReference type="Proteomes" id="UP000234878"/>
    </source>
</evidence>
<comment type="caution">
    <text evidence="2">The sequence shown here is derived from an EMBL/GenBank/DDBJ whole genome shotgun (WGS) entry which is preliminary data.</text>
</comment>
<name>A0AAX0VQY4_9PSED</name>
<dbReference type="InterPro" id="IPR049945">
    <property type="entry name" value="AAA_22"/>
</dbReference>
<dbReference type="Gene3D" id="3.40.50.300">
    <property type="entry name" value="P-loop containing nucleotide triphosphate hydrolases"/>
    <property type="match status" value="1"/>
</dbReference>
<dbReference type="EMBL" id="PJCP01000003">
    <property type="protein sequence ID" value="PLV25364.1"/>
    <property type="molecule type" value="Genomic_DNA"/>
</dbReference>
<dbReference type="InterPro" id="IPR027417">
    <property type="entry name" value="P-loop_NTPase"/>
</dbReference>
<gene>
    <name evidence="2" type="ORF">CXG49_22675</name>
    <name evidence="3" type="ORF">CXG53_06270</name>
</gene>
<dbReference type="Proteomes" id="UP000234878">
    <property type="component" value="Unassembled WGS sequence"/>
</dbReference>
<dbReference type="Pfam" id="PF13401">
    <property type="entry name" value="AAA_22"/>
    <property type="match status" value="1"/>
</dbReference>
<dbReference type="RefSeq" id="WP_102082518.1">
    <property type="nucleotide sequence ID" value="NZ_PJCP01000003.1"/>
</dbReference>
<dbReference type="GO" id="GO:0016887">
    <property type="term" value="F:ATP hydrolysis activity"/>
    <property type="evidence" value="ECO:0007669"/>
    <property type="project" value="InterPro"/>
</dbReference>
<protein>
    <recommendedName>
        <fullName evidence="1">ORC1/DEAH AAA+ ATPase domain-containing protein</fullName>
    </recommendedName>
</protein>
<evidence type="ECO:0000313" key="2">
    <source>
        <dbReference type="EMBL" id="PLV14725.1"/>
    </source>
</evidence>
<sequence>MNITHPLISKQAQIITPAFIWAVRLCLDRVAMRRSAVMFRGQSRVGKSRCAVFVAEQLKKQFPECHVVLHIALKRKDSRPNLLRELCYSESIHPKERVDLRYHLVAHVESLLVGQQAGQYILVIDEIQRLLPVDYFDLADIYNLLQVKNICMTLIAFAQPHIDEQITMINKRRDQQLIARFLTEILTYPGCRGVDELGVILNAYDTGSEFPSGSGTSYTAHFIPKAFSAGFRLALATESLWLELSASTSGNYTNNIPMDHLCESVLNLLLSLAAKDSTSMELDPHWVSEAVQKSNLRAFCDAL</sequence>
<proteinExistence type="predicted"/>
<dbReference type="SUPFAM" id="SSF52540">
    <property type="entry name" value="P-loop containing nucleoside triphosphate hydrolases"/>
    <property type="match status" value="1"/>
</dbReference>
<accession>A0AAX0VQY4</accession>
<evidence type="ECO:0000313" key="3">
    <source>
        <dbReference type="EMBL" id="PLV25364.1"/>
    </source>
</evidence>